<sequence>MQKINLEEQEIKKFDDQASRWWDKNGDFKSLHKINPLRSNWIDSWINVAEKEILDVGCGAGILSEAMAFRGAHVTGIDMAPALLKIARLHMAESNLTIKYTQSTIEEFSDRSNKKVDVITCMEMLEHVPDPKSVIQSCYKLLKPGGYLFLSTINRNFKSYLGAIVGGEYILKLLPRGTHEYSMLIKPSELSLWLRDTKFEVLDLCGLTYNPMSKRFSLNNSDVSINYMICAQKC</sequence>
<proteinExistence type="inferred from homology"/>
<name>A0A520LNN2_9GAMM</name>
<dbReference type="InterPro" id="IPR029063">
    <property type="entry name" value="SAM-dependent_MTases_sf"/>
</dbReference>
<gene>
    <name evidence="5 6" type="primary">ubiG</name>
    <name evidence="6" type="ORF">EVB02_00980</name>
</gene>
<feature type="binding site" evidence="5">
    <location>
        <position position="38"/>
    </location>
    <ligand>
        <name>S-adenosyl-L-methionine</name>
        <dbReference type="ChEBI" id="CHEBI:59789"/>
    </ligand>
</feature>
<evidence type="ECO:0000256" key="4">
    <source>
        <dbReference type="ARBA" id="ARBA00022691"/>
    </source>
</evidence>
<comment type="catalytic activity">
    <reaction evidence="5">
        <text>a 3-(all-trans-polyprenyl)benzene-1,2-diol + S-adenosyl-L-methionine = a 2-methoxy-6-(all-trans-polyprenyl)phenol + S-adenosyl-L-homocysteine + H(+)</text>
        <dbReference type="Rhea" id="RHEA:31411"/>
        <dbReference type="Rhea" id="RHEA-COMP:9550"/>
        <dbReference type="Rhea" id="RHEA-COMP:9551"/>
        <dbReference type="ChEBI" id="CHEBI:15378"/>
        <dbReference type="ChEBI" id="CHEBI:57856"/>
        <dbReference type="ChEBI" id="CHEBI:59789"/>
        <dbReference type="ChEBI" id="CHEBI:62729"/>
        <dbReference type="ChEBI" id="CHEBI:62731"/>
        <dbReference type="EC" id="2.1.1.222"/>
    </reaction>
</comment>
<accession>A0A520LNN2</accession>
<dbReference type="GO" id="GO:0010420">
    <property type="term" value="F:polyprenyldihydroxybenzoate methyltransferase activity"/>
    <property type="evidence" value="ECO:0007669"/>
    <property type="project" value="InterPro"/>
</dbReference>
<reference evidence="6 7" key="1">
    <citation type="submission" date="2019-02" db="EMBL/GenBank/DDBJ databases">
        <title>Prokaryotic population dynamics and viral predation in marine succession experiment using metagenomics: the confinement effect.</title>
        <authorList>
            <person name="Haro-Moreno J.M."/>
            <person name="Rodriguez-Valera F."/>
            <person name="Lopez-Perez M."/>
        </authorList>
    </citation>
    <scope>NUCLEOTIDE SEQUENCE [LARGE SCALE GENOMIC DNA]</scope>
    <source>
        <strain evidence="6">MED-G169</strain>
    </source>
</reference>
<dbReference type="GO" id="GO:0102208">
    <property type="term" value="F:2-polyprenyl-6-hydroxyphenol methylase activity"/>
    <property type="evidence" value="ECO:0007669"/>
    <property type="project" value="UniProtKB-EC"/>
</dbReference>
<keyword evidence="4 5" id="KW-0949">S-adenosyl-L-methionine</keyword>
<dbReference type="EMBL" id="SHBO01000006">
    <property type="protein sequence ID" value="RZO08195.1"/>
    <property type="molecule type" value="Genomic_DNA"/>
</dbReference>
<feature type="binding site" evidence="5">
    <location>
        <position position="78"/>
    </location>
    <ligand>
        <name>S-adenosyl-L-methionine</name>
        <dbReference type="ChEBI" id="CHEBI:59789"/>
    </ligand>
</feature>
<dbReference type="UniPathway" id="UPA00232"/>
<dbReference type="EC" id="2.1.1.222" evidence="5"/>
<evidence type="ECO:0000313" key="6">
    <source>
        <dbReference type="EMBL" id="RZO08195.1"/>
    </source>
</evidence>
<keyword evidence="1 5" id="KW-0489">Methyltransferase</keyword>
<dbReference type="InterPro" id="IPR010233">
    <property type="entry name" value="UbiG_MeTrfase"/>
</dbReference>
<dbReference type="PANTHER" id="PTHR43464">
    <property type="entry name" value="METHYLTRANSFERASE"/>
    <property type="match status" value="1"/>
</dbReference>
<feature type="binding site" evidence="5">
    <location>
        <position position="57"/>
    </location>
    <ligand>
        <name>S-adenosyl-L-methionine</name>
        <dbReference type="ChEBI" id="CHEBI:59789"/>
    </ligand>
</feature>
<dbReference type="SUPFAM" id="SSF53335">
    <property type="entry name" value="S-adenosyl-L-methionine-dependent methyltransferases"/>
    <property type="match status" value="1"/>
</dbReference>
<comment type="catalytic activity">
    <reaction evidence="5">
        <text>a 3-demethylubiquinol + S-adenosyl-L-methionine = a ubiquinol + S-adenosyl-L-homocysteine + H(+)</text>
        <dbReference type="Rhea" id="RHEA:44380"/>
        <dbReference type="Rhea" id="RHEA-COMP:9566"/>
        <dbReference type="Rhea" id="RHEA-COMP:10914"/>
        <dbReference type="ChEBI" id="CHEBI:15378"/>
        <dbReference type="ChEBI" id="CHEBI:17976"/>
        <dbReference type="ChEBI" id="CHEBI:57856"/>
        <dbReference type="ChEBI" id="CHEBI:59789"/>
        <dbReference type="ChEBI" id="CHEBI:84422"/>
        <dbReference type="EC" id="2.1.1.64"/>
    </reaction>
</comment>
<evidence type="ECO:0000256" key="2">
    <source>
        <dbReference type="ARBA" id="ARBA00022679"/>
    </source>
</evidence>
<evidence type="ECO:0000256" key="3">
    <source>
        <dbReference type="ARBA" id="ARBA00022688"/>
    </source>
</evidence>
<comment type="function">
    <text evidence="5">O-methyltransferase that catalyzes the 2 O-methylation steps in the ubiquinone biosynthetic pathway.</text>
</comment>
<dbReference type="GO" id="GO:0061542">
    <property type="term" value="F:3-demethylubiquinol 3-O-methyltransferase activity"/>
    <property type="evidence" value="ECO:0007669"/>
    <property type="project" value="UniProtKB-UniRule"/>
</dbReference>
<organism evidence="6 7">
    <name type="scientific">SAR92 clade bacterium</name>
    <dbReference type="NCBI Taxonomy" id="2315479"/>
    <lineage>
        <taxon>Bacteria</taxon>
        <taxon>Pseudomonadati</taxon>
        <taxon>Pseudomonadota</taxon>
        <taxon>Gammaproteobacteria</taxon>
        <taxon>Cellvibrionales</taxon>
        <taxon>Porticoccaceae</taxon>
        <taxon>SAR92 clade</taxon>
    </lineage>
</organism>
<dbReference type="AlphaFoldDB" id="A0A520LNN2"/>
<comment type="similarity">
    <text evidence="5">Belongs to the methyltransferase superfamily. UbiG/COQ3 family.</text>
</comment>
<comment type="pathway">
    <text evidence="5">Cofactor biosynthesis; ubiquinone biosynthesis.</text>
</comment>
<dbReference type="CDD" id="cd02440">
    <property type="entry name" value="AdoMet_MTases"/>
    <property type="match status" value="1"/>
</dbReference>
<dbReference type="GO" id="GO:0032259">
    <property type="term" value="P:methylation"/>
    <property type="evidence" value="ECO:0007669"/>
    <property type="project" value="UniProtKB-KW"/>
</dbReference>
<dbReference type="PANTHER" id="PTHR43464:SF19">
    <property type="entry name" value="UBIQUINONE BIOSYNTHESIS O-METHYLTRANSFERASE, MITOCHONDRIAL"/>
    <property type="match status" value="1"/>
</dbReference>
<comment type="caution">
    <text evidence="6">The sequence shown here is derived from an EMBL/GenBank/DDBJ whole genome shotgun (WGS) entry which is preliminary data.</text>
</comment>
<dbReference type="Proteomes" id="UP000318148">
    <property type="component" value="Unassembled WGS sequence"/>
</dbReference>
<evidence type="ECO:0000313" key="7">
    <source>
        <dbReference type="Proteomes" id="UP000318148"/>
    </source>
</evidence>
<dbReference type="Pfam" id="PF13489">
    <property type="entry name" value="Methyltransf_23"/>
    <property type="match status" value="1"/>
</dbReference>
<dbReference type="HAMAP" id="MF_00472">
    <property type="entry name" value="UbiG"/>
    <property type="match status" value="1"/>
</dbReference>
<keyword evidence="2 5" id="KW-0808">Transferase</keyword>
<dbReference type="NCBIfam" id="TIGR01983">
    <property type="entry name" value="UbiG"/>
    <property type="match status" value="1"/>
</dbReference>
<keyword evidence="3 5" id="KW-0831">Ubiquinone biosynthesis</keyword>
<dbReference type="Gene3D" id="3.40.50.150">
    <property type="entry name" value="Vaccinia Virus protein VP39"/>
    <property type="match status" value="1"/>
</dbReference>
<dbReference type="EC" id="2.1.1.64" evidence="5"/>
<evidence type="ECO:0000256" key="1">
    <source>
        <dbReference type="ARBA" id="ARBA00022603"/>
    </source>
</evidence>
<protein>
    <recommendedName>
        <fullName evidence="5">Ubiquinone biosynthesis O-methyltransferase</fullName>
    </recommendedName>
    <alternativeName>
        <fullName evidence="5">2-polyprenyl-6-hydroxyphenol methylase</fullName>
        <ecNumber evidence="5">2.1.1.222</ecNumber>
    </alternativeName>
    <alternativeName>
        <fullName evidence="5">3-demethylubiquinone 3-O-methyltransferase</fullName>
        <ecNumber evidence="5">2.1.1.64</ecNumber>
    </alternativeName>
</protein>
<feature type="binding site" evidence="5">
    <location>
        <position position="122"/>
    </location>
    <ligand>
        <name>S-adenosyl-L-methionine</name>
        <dbReference type="ChEBI" id="CHEBI:59789"/>
    </ligand>
</feature>
<evidence type="ECO:0000256" key="5">
    <source>
        <dbReference type="HAMAP-Rule" id="MF_00472"/>
    </source>
</evidence>
<dbReference type="FunFam" id="3.40.50.150:FF:000028">
    <property type="entry name" value="Ubiquinone biosynthesis O-methyltransferase"/>
    <property type="match status" value="1"/>
</dbReference>